<protein>
    <submittedName>
        <fullName evidence="2">Uncharacterized protein</fullName>
    </submittedName>
</protein>
<keyword evidence="3" id="KW-1185">Reference proteome</keyword>
<feature type="region of interest" description="Disordered" evidence="1">
    <location>
        <begin position="1"/>
        <end position="28"/>
    </location>
</feature>
<dbReference type="Proteomes" id="UP000015104">
    <property type="component" value="Unassembled WGS sequence"/>
</dbReference>
<reference evidence="3" key="1">
    <citation type="submission" date="2011-08" db="EMBL/GenBank/DDBJ databases">
        <authorList>
            <person name="Rombauts S."/>
        </authorList>
    </citation>
    <scope>NUCLEOTIDE SEQUENCE</scope>
    <source>
        <strain evidence="3">London</strain>
    </source>
</reference>
<evidence type="ECO:0000313" key="3">
    <source>
        <dbReference type="Proteomes" id="UP000015104"/>
    </source>
</evidence>
<feature type="compositionally biased region" description="Basic residues" evidence="1">
    <location>
        <begin position="1"/>
        <end position="13"/>
    </location>
</feature>
<dbReference type="AlphaFoldDB" id="T1K3E3"/>
<dbReference type="EnsemblMetazoa" id="tetur04g08360.1">
    <property type="protein sequence ID" value="tetur04g08360.1"/>
    <property type="gene ID" value="tetur04g08360"/>
</dbReference>
<evidence type="ECO:0000256" key="1">
    <source>
        <dbReference type="SAM" id="MobiDB-lite"/>
    </source>
</evidence>
<sequence length="28" mass="3370">MESTGKKSKRKKERERETKKPFKMADNT</sequence>
<evidence type="ECO:0000313" key="2">
    <source>
        <dbReference type="EnsemblMetazoa" id="tetur04g08360.1"/>
    </source>
</evidence>
<accession>T1K3E3</accession>
<name>T1K3E3_TETUR</name>
<dbReference type="HOGENOM" id="CLU_3413345_0_0_1"/>
<dbReference type="EMBL" id="CAEY01001378">
    <property type="status" value="NOT_ANNOTATED_CDS"/>
    <property type="molecule type" value="Genomic_DNA"/>
</dbReference>
<proteinExistence type="predicted"/>
<organism evidence="2 3">
    <name type="scientific">Tetranychus urticae</name>
    <name type="common">Two-spotted spider mite</name>
    <dbReference type="NCBI Taxonomy" id="32264"/>
    <lineage>
        <taxon>Eukaryota</taxon>
        <taxon>Metazoa</taxon>
        <taxon>Ecdysozoa</taxon>
        <taxon>Arthropoda</taxon>
        <taxon>Chelicerata</taxon>
        <taxon>Arachnida</taxon>
        <taxon>Acari</taxon>
        <taxon>Acariformes</taxon>
        <taxon>Trombidiformes</taxon>
        <taxon>Prostigmata</taxon>
        <taxon>Eleutherengona</taxon>
        <taxon>Raphignathae</taxon>
        <taxon>Tetranychoidea</taxon>
        <taxon>Tetranychidae</taxon>
        <taxon>Tetranychus</taxon>
    </lineage>
</organism>
<reference evidence="2" key="2">
    <citation type="submission" date="2015-06" db="UniProtKB">
        <authorList>
            <consortium name="EnsemblMetazoa"/>
        </authorList>
    </citation>
    <scope>IDENTIFICATION</scope>
</reference>